<feature type="active site" evidence="4">
    <location>
        <position position="97"/>
    </location>
</feature>
<evidence type="ECO:0000259" key="6">
    <source>
        <dbReference type="Pfam" id="PF17763"/>
    </source>
</evidence>
<feature type="repeat" description="ANK" evidence="3">
    <location>
        <begin position="376"/>
        <end position="408"/>
    </location>
</feature>
<feature type="domain" description="L-asparaginase N-terminal" evidence="5">
    <location>
        <begin position="46"/>
        <end position="198"/>
    </location>
</feature>
<dbReference type="GO" id="GO:0004067">
    <property type="term" value="F:asparaginase activity"/>
    <property type="evidence" value="ECO:0007669"/>
    <property type="project" value="UniProtKB-UniRule"/>
</dbReference>
<protein>
    <recommendedName>
        <fullName evidence="1">asparaginase</fullName>
        <ecNumber evidence="1">3.5.1.1</ecNumber>
    </recommendedName>
</protein>
<dbReference type="InterPro" id="IPR006034">
    <property type="entry name" value="Asparaginase/glutaminase-like"/>
</dbReference>
<dbReference type="GO" id="GO:0009066">
    <property type="term" value="P:aspartate family amino acid metabolic process"/>
    <property type="evidence" value="ECO:0007669"/>
    <property type="project" value="UniProtKB-ARBA"/>
</dbReference>
<reference evidence="7" key="1">
    <citation type="journal article" date="2021" name="Sci. Adv.">
        <title>The American lobster genome reveals insights on longevity, neural, and immune adaptations.</title>
        <authorList>
            <person name="Polinski J.M."/>
            <person name="Zimin A.V."/>
            <person name="Clark K.F."/>
            <person name="Kohn A.B."/>
            <person name="Sadowski N."/>
            <person name="Timp W."/>
            <person name="Ptitsyn A."/>
            <person name="Khanna P."/>
            <person name="Romanova D.Y."/>
            <person name="Williams P."/>
            <person name="Greenwood S.J."/>
            <person name="Moroz L.L."/>
            <person name="Walt D.R."/>
            <person name="Bodnar A.G."/>
        </authorList>
    </citation>
    <scope>NUCLEOTIDE SEQUENCE</scope>
    <source>
        <strain evidence="7">GMGI-L3</strain>
    </source>
</reference>
<dbReference type="InterPro" id="IPR037152">
    <property type="entry name" value="L-asparaginase_N_sf"/>
</dbReference>
<dbReference type="AlphaFoldDB" id="A0A8J5N916"/>
<dbReference type="Pfam" id="PF12796">
    <property type="entry name" value="Ank_2"/>
    <property type="match status" value="2"/>
</dbReference>
<dbReference type="EC" id="3.5.1.1" evidence="1"/>
<evidence type="ECO:0000256" key="4">
    <source>
        <dbReference type="PROSITE-ProRule" id="PRU10100"/>
    </source>
</evidence>
<dbReference type="InterPro" id="IPR041725">
    <property type="entry name" value="L-asparaginase_I"/>
</dbReference>
<dbReference type="PANTHER" id="PTHR11707">
    <property type="entry name" value="L-ASPARAGINASE"/>
    <property type="match status" value="1"/>
</dbReference>
<dbReference type="EMBL" id="JAHLQT010006356">
    <property type="protein sequence ID" value="KAG7175058.1"/>
    <property type="molecule type" value="Genomic_DNA"/>
</dbReference>
<dbReference type="SMART" id="SM00870">
    <property type="entry name" value="Asparaginase"/>
    <property type="match status" value="1"/>
</dbReference>
<dbReference type="InterPro" id="IPR036770">
    <property type="entry name" value="Ankyrin_rpt-contain_sf"/>
</dbReference>
<dbReference type="PANTHER" id="PTHR11707:SF28">
    <property type="entry name" value="60 KDA LYSOPHOSPHOLIPASE"/>
    <property type="match status" value="1"/>
</dbReference>
<feature type="repeat" description="ANK" evidence="3">
    <location>
        <begin position="409"/>
        <end position="436"/>
    </location>
</feature>
<evidence type="ECO:0000256" key="3">
    <source>
        <dbReference type="PROSITE-ProRule" id="PRU00023"/>
    </source>
</evidence>
<dbReference type="PIRSF" id="PIRSF001220">
    <property type="entry name" value="L-ASNase_gatD"/>
    <property type="match status" value="1"/>
</dbReference>
<proteinExistence type="predicted"/>
<dbReference type="InterPro" id="IPR027475">
    <property type="entry name" value="Asparaginase/glutaminase_AS2"/>
</dbReference>
<feature type="binding site" evidence="2">
    <location>
        <begin position="97"/>
        <end position="98"/>
    </location>
    <ligand>
        <name>substrate</name>
    </ligand>
</feature>
<dbReference type="FunFam" id="3.40.50.1170:FF:000003">
    <property type="entry name" value="60 kDa lysophospholipase"/>
    <property type="match status" value="1"/>
</dbReference>
<dbReference type="PIRSF" id="PIRSF500176">
    <property type="entry name" value="L_ASNase"/>
    <property type="match status" value="1"/>
</dbReference>
<evidence type="ECO:0000256" key="1">
    <source>
        <dbReference type="ARBA" id="ARBA00012920"/>
    </source>
</evidence>
<gene>
    <name evidence="7" type="primary">Aspg-L1</name>
    <name evidence="7" type="ORF">Hamer_G015278</name>
</gene>
<dbReference type="Pfam" id="PF17763">
    <property type="entry name" value="Asparaginase_C"/>
    <property type="match status" value="1"/>
</dbReference>
<dbReference type="InterPro" id="IPR002110">
    <property type="entry name" value="Ankyrin_rpt"/>
</dbReference>
<evidence type="ECO:0000256" key="2">
    <source>
        <dbReference type="PIRSR" id="PIRSR001220-2"/>
    </source>
</evidence>
<dbReference type="SUPFAM" id="SSF48403">
    <property type="entry name" value="Ankyrin repeat"/>
    <property type="match status" value="1"/>
</dbReference>
<dbReference type="Gene3D" id="1.25.40.20">
    <property type="entry name" value="Ankyrin repeat-containing domain"/>
    <property type="match status" value="2"/>
</dbReference>
<keyword evidence="8" id="KW-1185">Reference proteome</keyword>
<dbReference type="PROSITE" id="PS00917">
    <property type="entry name" value="ASN_GLN_ASE_2"/>
    <property type="match status" value="1"/>
</dbReference>
<evidence type="ECO:0000313" key="8">
    <source>
        <dbReference type="Proteomes" id="UP000747542"/>
    </source>
</evidence>
<feature type="domain" description="Asparaginase/glutaminase C-terminal" evidence="6">
    <location>
        <begin position="218"/>
        <end position="298"/>
    </location>
</feature>
<dbReference type="PROSITE" id="PS50297">
    <property type="entry name" value="ANK_REP_REGION"/>
    <property type="match status" value="3"/>
</dbReference>
<dbReference type="Proteomes" id="UP000747542">
    <property type="component" value="Unassembled WGS sequence"/>
</dbReference>
<dbReference type="InterPro" id="IPR027473">
    <property type="entry name" value="L-asparaginase_C"/>
</dbReference>
<name>A0A8J5N916_HOMAM</name>
<feature type="repeat" description="ANK" evidence="3">
    <location>
        <begin position="475"/>
        <end position="507"/>
    </location>
</feature>
<organism evidence="7 8">
    <name type="scientific">Homarus americanus</name>
    <name type="common">American lobster</name>
    <dbReference type="NCBI Taxonomy" id="6706"/>
    <lineage>
        <taxon>Eukaryota</taxon>
        <taxon>Metazoa</taxon>
        <taxon>Ecdysozoa</taxon>
        <taxon>Arthropoda</taxon>
        <taxon>Crustacea</taxon>
        <taxon>Multicrustacea</taxon>
        <taxon>Malacostraca</taxon>
        <taxon>Eumalacostraca</taxon>
        <taxon>Eucarida</taxon>
        <taxon>Decapoda</taxon>
        <taxon>Pleocyemata</taxon>
        <taxon>Astacidea</taxon>
        <taxon>Nephropoidea</taxon>
        <taxon>Nephropidae</taxon>
        <taxon>Homarus</taxon>
    </lineage>
</organism>
<accession>A0A8J5N916</accession>
<evidence type="ECO:0000259" key="5">
    <source>
        <dbReference type="Pfam" id="PF00710"/>
    </source>
</evidence>
<dbReference type="SUPFAM" id="SSF53774">
    <property type="entry name" value="Glutaminase/Asparaginase"/>
    <property type="match status" value="1"/>
</dbReference>
<comment type="caution">
    <text evidence="7">The sequence shown here is derived from an EMBL/GenBank/DDBJ whole genome shotgun (WGS) entry which is preliminary data.</text>
</comment>
<dbReference type="PROSITE" id="PS50088">
    <property type="entry name" value="ANK_REPEAT"/>
    <property type="match status" value="3"/>
</dbReference>
<dbReference type="CDD" id="cd08963">
    <property type="entry name" value="L-asparaginase_I"/>
    <property type="match status" value="1"/>
</dbReference>
<dbReference type="Gene3D" id="3.40.50.1170">
    <property type="entry name" value="L-asparaginase, N-terminal domain"/>
    <property type="match status" value="1"/>
</dbReference>
<dbReference type="InterPro" id="IPR040919">
    <property type="entry name" value="Asparaginase_C"/>
</dbReference>
<dbReference type="InterPro" id="IPR036152">
    <property type="entry name" value="Asp/glu_Ase-like_sf"/>
</dbReference>
<evidence type="ECO:0000313" key="7">
    <source>
        <dbReference type="EMBL" id="KAG7175058.1"/>
    </source>
</evidence>
<dbReference type="InterPro" id="IPR027474">
    <property type="entry name" value="L-asparaginase_N"/>
</dbReference>
<keyword evidence="3" id="KW-0040">ANK repeat</keyword>
<dbReference type="PRINTS" id="PR00139">
    <property type="entry name" value="ASNGLNASE"/>
</dbReference>
<dbReference type="PROSITE" id="PS51732">
    <property type="entry name" value="ASN_GLN_ASE_3"/>
    <property type="match status" value="1"/>
</dbReference>
<feature type="binding site" evidence="2">
    <location>
        <position position="66"/>
    </location>
    <ligand>
        <name>substrate</name>
    </ligand>
</feature>
<dbReference type="Gene3D" id="3.40.50.40">
    <property type="match status" value="1"/>
</dbReference>
<dbReference type="Pfam" id="PF00710">
    <property type="entry name" value="Asparaginase"/>
    <property type="match status" value="1"/>
</dbReference>
<sequence length="574" mass="63126">MNRRKSSTSSLDEISASYDVPVIDPTSVPKVLAGTYTPGTGDQHPDCKEKRRVVYWVYEYDPLLDSSNMTMDDWIRIAKDIRGVYEMFDGFVVLHGTDTLAYTASALSFMLENLGKPVVITGSQIPIFETRSDGRDNFIGSVIMAGSYTIPEVSVFFNNKLYRGNRTTKVSTGRLQAFDSPNMSPLAIAGISIQVDYRSVFRPTCLEKFTVFDRLNRHVGILRIFPSISAETVCSFLQPPMAGAVIQTYGAGNMPSNRSDIVKVLKEATQRGVILVNITQCMHGSVDTIYETGEMMTKNLRGEMTAVNQEDEGESRELDIVSSIARALQLSSSDDVEHVKELLIPTMFFSAIANADISRLEEIYQNGIEINLQDASGWTALHMACNEGILEIVVWLLQHGASVHIRDKLGRSPLSVAIENDHHKIIELLVKTGAHVIESPVRLGDVLVAAAAAGNSKRLLTYHLADVDLSYSDPCGRSALHAACTVGSEECVQVLLDADVPTDVRDRTDLTAVMCAQINNNQHLVDLIATHEERIEEVRRSMNYSGMELPRGKDAACTITGGPSSPHVDLQHCV</sequence>
<dbReference type="SMART" id="SM00248">
    <property type="entry name" value="ANK"/>
    <property type="match status" value="4"/>
</dbReference>